<keyword evidence="4" id="KW-1185">Reference proteome</keyword>
<dbReference type="Proteomes" id="UP000631421">
    <property type="component" value="Unassembled WGS sequence"/>
</dbReference>
<dbReference type="Gene3D" id="1.25.10.10">
    <property type="entry name" value="Leucine-rich Repeat Variant"/>
    <property type="match status" value="1"/>
</dbReference>
<reference evidence="3" key="1">
    <citation type="journal article" date="2015" name="ISME J.">
        <title>Draft Genome Sequence of Streptomyces incarnatus NRRL8089, which Produces the Nucleoside Antibiotic Sinefungin.</title>
        <authorList>
            <person name="Oshima K."/>
            <person name="Hattori M."/>
            <person name="Shimizu H."/>
            <person name="Fukuda K."/>
            <person name="Nemoto M."/>
            <person name="Inagaki K."/>
            <person name="Tamura T."/>
        </authorList>
    </citation>
    <scope>NUCLEOTIDE SEQUENCE</scope>
    <source>
        <strain evidence="3">FACHB-1277</strain>
    </source>
</reference>
<protein>
    <submittedName>
        <fullName evidence="3">HEAT repeat domain-containing protein</fullName>
    </submittedName>
</protein>
<dbReference type="AlphaFoldDB" id="A0A926Z8G8"/>
<evidence type="ECO:0000256" key="1">
    <source>
        <dbReference type="ARBA" id="ARBA00022549"/>
    </source>
</evidence>
<gene>
    <name evidence="3" type="ORF">H6F44_22005</name>
</gene>
<evidence type="ECO:0000313" key="4">
    <source>
        <dbReference type="Proteomes" id="UP000631421"/>
    </source>
</evidence>
<name>A0A926Z8G8_9CYAN</name>
<dbReference type="Pfam" id="PF13646">
    <property type="entry name" value="HEAT_2"/>
    <property type="match status" value="1"/>
</dbReference>
<keyword evidence="1" id="KW-0042">Antenna complex</keyword>
<dbReference type="EMBL" id="JACJPY010000147">
    <property type="protein sequence ID" value="MBD2152765.1"/>
    <property type="molecule type" value="Genomic_DNA"/>
</dbReference>
<accession>A0A926Z8G8</accession>
<dbReference type="SUPFAM" id="SSF48371">
    <property type="entry name" value="ARM repeat"/>
    <property type="match status" value="3"/>
</dbReference>
<dbReference type="InterPro" id="IPR011989">
    <property type="entry name" value="ARM-like"/>
</dbReference>
<proteinExistence type="predicted"/>
<organism evidence="3 4">
    <name type="scientific">Pseudanabaena cinerea FACHB-1277</name>
    <dbReference type="NCBI Taxonomy" id="2949581"/>
    <lineage>
        <taxon>Bacteria</taxon>
        <taxon>Bacillati</taxon>
        <taxon>Cyanobacteriota</taxon>
        <taxon>Cyanophyceae</taxon>
        <taxon>Pseudanabaenales</taxon>
        <taxon>Pseudanabaenaceae</taxon>
        <taxon>Pseudanabaena</taxon>
        <taxon>Pseudanabaena cinerea</taxon>
    </lineage>
</organism>
<sequence length="847" mass="94155">MSSSHNLSNPLINSANSFFEISWELGTEFFASLPVEQQQPAIARLLKANISDFYRIYLFSKLKTPDVLPYLASALKQYPQLALKGMRLHSATKIIPYLLDATDEIEVTALLGELGAVCAINAIRQIIKEGNSDLQAVGIDALIEIGRQNLERYRQRRSYPSDRHRVEVQMLLKQYQLSQSHEDMESLRYIASALYDLDRKQAIACLRETEKRSQDFVASPLAALLYQAGSYPRSGPITLSLNPIVCYGSWLWKKIKHLWQKPDYPSATIGIIAAILNGLCDVLSTIQDIDQRRKIAQAFKDLGGDKFHQYLCNQQRGKFGTSMYDVSDSDLLKKQIPALQILGLIKDEQSIPTFVSKLDTEHEGIYAAAIAALAETGSSKWINVAVNSLAHQHNSQFLMSALAQFEQSMNRAENVPILIHLLLTGRANYYAQVPQLRSEIQGLQAKFAPTPASPENADPMMAASAAIHPLEWLTFMLGSLFGVQGSQMYLETMPHEQAQQMKALIKEVERISLEYQIKITDLAAVIQSAQYDTYDDYLTATQAQVAKLYAKGEDEKAATELFSNLEIRKVAAKVLAKLQPTEAIPALKSILTEQHDFPQFAELRQIAASVVIKLGQFNQDDLEQLLSDRDENVRQAVLAAIAERRDPAAIPILIPMVSDYLHPQKIQAAETLLAIGGDLATQAFIQIAQEATEKIVHIGAVNYLAATRTKLAGSFIVNYVQSHPEYRDLIYIIKDLGFTGESALIPLIKPYLIRAFSLDAATAALVRLGDEDAFNVAVIELATPLPPLPYGDQQMRLKGRRDIAEAIAGDAVFLTVGFAKVQQVVAQTDDLEIFQILQNALNKFKNP</sequence>
<keyword evidence="2" id="KW-0605">Phycobilisome</keyword>
<evidence type="ECO:0000313" key="3">
    <source>
        <dbReference type="EMBL" id="MBD2152765.1"/>
    </source>
</evidence>
<reference evidence="3" key="2">
    <citation type="submission" date="2020-08" db="EMBL/GenBank/DDBJ databases">
        <authorList>
            <person name="Chen M."/>
            <person name="Teng W."/>
            <person name="Zhao L."/>
            <person name="Hu C."/>
            <person name="Zhou Y."/>
            <person name="Han B."/>
            <person name="Song L."/>
            <person name="Shu W."/>
        </authorList>
    </citation>
    <scope>NUCLEOTIDE SEQUENCE</scope>
    <source>
        <strain evidence="3">FACHB-1277</strain>
    </source>
</reference>
<evidence type="ECO:0000256" key="2">
    <source>
        <dbReference type="ARBA" id="ARBA00022738"/>
    </source>
</evidence>
<dbReference type="GO" id="GO:0030089">
    <property type="term" value="C:phycobilisome"/>
    <property type="evidence" value="ECO:0007669"/>
    <property type="project" value="UniProtKB-KW"/>
</dbReference>
<comment type="caution">
    <text evidence="3">The sequence shown here is derived from an EMBL/GenBank/DDBJ whole genome shotgun (WGS) entry which is preliminary data.</text>
</comment>
<dbReference type="InterPro" id="IPR016024">
    <property type="entry name" value="ARM-type_fold"/>
</dbReference>